<evidence type="ECO:0000259" key="5">
    <source>
        <dbReference type="PROSITE" id="PS50931"/>
    </source>
</evidence>
<dbReference type="GO" id="GO:0003700">
    <property type="term" value="F:DNA-binding transcription factor activity"/>
    <property type="evidence" value="ECO:0007669"/>
    <property type="project" value="InterPro"/>
</dbReference>
<evidence type="ECO:0000313" key="6">
    <source>
        <dbReference type="EMBL" id="MBC8587826.1"/>
    </source>
</evidence>
<dbReference type="SUPFAM" id="SSF46785">
    <property type="entry name" value="Winged helix' DNA-binding domain"/>
    <property type="match status" value="1"/>
</dbReference>
<dbReference type="PANTHER" id="PTHR30346:SF0">
    <property type="entry name" value="HCA OPERON TRANSCRIPTIONAL ACTIVATOR HCAR"/>
    <property type="match status" value="1"/>
</dbReference>
<keyword evidence="3" id="KW-0238">DNA-binding</keyword>
<dbReference type="GO" id="GO:0032993">
    <property type="term" value="C:protein-DNA complex"/>
    <property type="evidence" value="ECO:0007669"/>
    <property type="project" value="TreeGrafter"/>
</dbReference>
<keyword evidence="2" id="KW-0805">Transcription regulation</keyword>
<accession>A0A926EUD6</accession>
<dbReference type="EMBL" id="JACRTG010000016">
    <property type="protein sequence ID" value="MBC8587826.1"/>
    <property type="molecule type" value="Genomic_DNA"/>
</dbReference>
<protein>
    <submittedName>
        <fullName evidence="6">LysR family transcriptional regulator</fullName>
    </submittedName>
</protein>
<keyword evidence="7" id="KW-1185">Reference proteome</keyword>
<dbReference type="Gene3D" id="1.10.10.10">
    <property type="entry name" value="Winged helix-like DNA-binding domain superfamily/Winged helix DNA-binding domain"/>
    <property type="match status" value="1"/>
</dbReference>
<dbReference type="GO" id="GO:0003677">
    <property type="term" value="F:DNA binding"/>
    <property type="evidence" value="ECO:0007669"/>
    <property type="project" value="UniProtKB-KW"/>
</dbReference>
<dbReference type="SUPFAM" id="SSF53850">
    <property type="entry name" value="Periplasmic binding protein-like II"/>
    <property type="match status" value="1"/>
</dbReference>
<dbReference type="InterPro" id="IPR036388">
    <property type="entry name" value="WH-like_DNA-bd_sf"/>
</dbReference>
<evidence type="ECO:0000256" key="3">
    <source>
        <dbReference type="ARBA" id="ARBA00023125"/>
    </source>
</evidence>
<dbReference type="Proteomes" id="UP000601171">
    <property type="component" value="Unassembled WGS sequence"/>
</dbReference>
<dbReference type="InterPro" id="IPR036390">
    <property type="entry name" value="WH_DNA-bd_sf"/>
</dbReference>
<evidence type="ECO:0000256" key="4">
    <source>
        <dbReference type="ARBA" id="ARBA00023163"/>
    </source>
</evidence>
<name>A0A926EUD6_9FIRM</name>
<sequence>MDINHLKDFVTVAECGFINKAATKLYISQPHLSNIIKDLENSIGFELFDRTNRGVTLTSAGKHFLKHAEVIIKEIDALKEFTPTNIKISDKLRVSMTKFTHTMDSFNEVCSKKDKLDGFTYLLNEGTTRDVIEDVANGYTDVGIIHYDIHESKNIHAILEKNGLEHKTIAKFTPEICISKNHELIQQGEKVTLDALKNYGFVRYLGQYEDFIYNIVKKGHHMDLNNSNKIIYVYGRSTLLNLISISNFYTIGILEFDKQQSMFNVISVPIEYCEKNLLFDVITKKNIQLNDTTLEFIYNVSERYRKLSSKQKDDKIIDH</sequence>
<dbReference type="AlphaFoldDB" id="A0A926EUD6"/>
<dbReference type="PROSITE" id="PS50931">
    <property type="entry name" value="HTH_LYSR"/>
    <property type="match status" value="1"/>
</dbReference>
<evidence type="ECO:0000256" key="1">
    <source>
        <dbReference type="ARBA" id="ARBA00009437"/>
    </source>
</evidence>
<dbReference type="PRINTS" id="PR00039">
    <property type="entry name" value="HTHLYSR"/>
</dbReference>
<evidence type="ECO:0000313" key="7">
    <source>
        <dbReference type="Proteomes" id="UP000601171"/>
    </source>
</evidence>
<comment type="similarity">
    <text evidence="1">Belongs to the LysR transcriptional regulatory family.</text>
</comment>
<dbReference type="RefSeq" id="WP_262429273.1">
    <property type="nucleotide sequence ID" value="NZ_JACRTG010000016.1"/>
</dbReference>
<evidence type="ECO:0000256" key="2">
    <source>
        <dbReference type="ARBA" id="ARBA00023015"/>
    </source>
</evidence>
<feature type="domain" description="HTH lysR-type" evidence="5">
    <location>
        <begin position="1"/>
        <end position="58"/>
    </location>
</feature>
<dbReference type="FunFam" id="1.10.10.10:FF:000001">
    <property type="entry name" value="LysR family transcriptional regulator"/>
    <property type="match status" value="1"/>
</dbReference>
<gene>
    <name evidence="6" type="ORF">H8707_06210</name>
</gene>
<dbReference type="Pfam" id="PF00126">
    <property type="entry name" value="HTH_1"/>
    <property type="match status" value="1"/>
</dbReference>
<reference evidence="6" key="1">
    <citation type="submission" date="2020-08" db="EMBL/GenBank/DDBJ databases">
        <title>Genome public.</title>
        <authorList>
            <person name="Liu C."/>
            <person name="Sun Q."/>
        </authorList>
    </citation>
    <scope>NUCLEOTIDE SEQUENCE</scope>
    <source>
        <strain evidence="6">BX21</strain>
    </source>
</reference>
<dbReference type="InterPro" id="IPR000847">
    <property type="entry name" value="LysR_HTH_N"/>
</dbReference>
<comment type="caution">
    <text evidence="6">The sequence shown here is derived from an EMBL/GenBank/DDBJ whole genome shotgun (WGS) entry which is preliminary data.</text>
</comment>
<organism evidence="6 7">
    <name type="scientific">Paratissierella segnis</name>
    <dbReference type="NCBI Taxonomy" id="2763679"/>
    <lineage>
        <taxon>Bacteria</taxon>
        <taxon>Bacillati</taxon>
        <taxon>Bacillota</taxon>
        <taxon>Tissierellia</taxon>
        <taxon>Tissierellales</taxon>
        <taxon>Tissierellaceae</taxon>
        <taxon>Paratissierella</taxon>
    </lineage>
</organism>
<keyword evidence="4" id="KW-0804">Transcription</keyword>
<dbReference type="PANTHER" id="PTHR30346">
    <property type="entry name" value="TRANSCRIPTIONAL DUAL REGULATOR HCAR-RELATED"/>
    <property type="match status" value="1"/>
</dbReference>
<proteinExistence type="inferred from homology"/>